<keyword evidence="2" id="KW-1185">Reference proteome</keyword>
<organism evidence="2">
    <name type="scientific">Caenorhabditis brenneri</name>
    <name type="common">Nematode worm</name>
    <dbReference type="NCBI Taxonomy" id="135651"/>
    <lineage>
        <taxon>Eukaryota</taxon>
        <taxon>Metazoa</taxon>
        <taxon>Ecdysozoa</taxon>
        <taxon>Nematoda</taxon>
        <taxon>Chromadorea</taxon>
        <taxon>Rhabditida</taxon>
        <taxon>Rhabditina</taxon>
        <taxon>Rhabditomorpha</taxon>
        <taxon>Rhabditoidea</taxon>
        <taxon>Rhabditidae</taxon>
        <taxon>Peloderinae</taxon>
        <taxon>Caenorhabditis</taxon>
    </lineage>
</organism>
<dbReference type="HOGENOM" id="CLU_2742309_0_0_1"/>
<proteinExistence type="predicted"/>
<dbReference type="AlphaFoldDB" id="G0MTD3"/>
<name>G0MTD3_CAEBE</name>
<sequence length="71" mass="8521">MTYRMSHVTNYSLVEEALIKALIKKLLGYDLSVILRVCYHEFDELFIEVSNRRWIRQVHSILMLSTVFRCQ</sequence>
<dbReference type="EMBL" id="GL379811">
    <property type="protein sequence ID" value="EGT43749.1"/>
    <property type="molecule type" value="Genomic_DNA"/>
</dbReference>
<protein>
    <submittedName>
        <fullName evidence="1">Uncharacterized protein</fullName>
    </submittedName>
</protein>
<dbReference type="InParanoid" id="G0MTD3"/>
<evidence type="ECO:0000313" key="2">
    <source>
        <dbReference type="Proteomes" id="UP000008068"/>
    </source>
</evidence>
<evidence type="ECO:0000313" key="1">
    <source>
        <dbReference type="EMBL" id="EGT43749.1"/>
    </source>
</evidence>
<accession>G0MTD3</accession>
<dbReference type="Proteomes" id="UP000008068">
    <property type="component" value="Unassembled WGS sequence"/>
</dbReference>
<reference evidence="2" key="1">
    <citation type="submission" date="2011-07" db="EMBL/GenBank/DDBJ databases">
        <authorList>
            <consortium name="Caenorhabditis brenneri Sequencing and Analysis Consortium"/>
            <person name="Wilson R.K."/>
        </authorList>
    </citation>
    <scope>NUCLEOTIDE SEQUENCE [LARGE SCALE GENOMIC DNA]</scope>
    <source>
        <strain evidence="2">PB2801</strain>
    </source>
</reference>
<gene>
    <name evidence="1" type="ORF">CAEBREN_23414</name>
</gene>